<keyword evidence="2" id="KW-1185">Reference proteome</keyword>
<gene>
    <name evidence="1" type="ORF">ESCO_001688</name>
</gene>
<accession>A0A0M8N8I3</accession>
<dbReference type="STRING" id="150374.A0A0M8N8I3"/>
<protein>
    <submittedName>
        <fullName evidence="1">Uncharacterized protein</fullName>
    </submittedName>
</protein>
<dbReference type="EMBL" id="LGSR01000006">
    <property type="protein sequence ID" value="KOS22181.1"/>
    <property type="molecule type" value="Genomic_DNA"/>
</dbReference>
<reference evidence="1 2" key="1">
    <citation type="submission" date="2015-07" db="EMBL/GenBank/DDBJ databases">
        <title>The genome of the fungus Escovopsis weberi, a specialized disease agent of ant agriculture.</title>
        <authorList>
            <person name="de Man T.J."/>
            <person name="Stajich J.E."/>
            <person name="Kubicek C.P."/>
            <person name="Chenthamara K."/>
            <person name="Atanasova L."/>
            <person name="Druzhinina I.S."/>
            <person name="Birnbaum S."/>
            <person name="Barribeau S.M."/>
            <person name="Teiling C."/>
            <person name="Suen G."/>
            <person name="Currie C."/>
            <person name="Gerardo N.M."/>
        </authorList>
    </citation>
    <scope>NUCLEOTIDE SEQUENCE [LARGE SCALE GENOMIC DNA]</scope>
</reference>
<proteinExistence type="predicted"/>
<organism evidence="1 2">
    <name type="scientific">Escovopsis weberi</name>
    <dbReference type="NCBI Taxonomy" id="150374"/>
    <lineage>
        <taxon>Eukaryota</taxon>
        <taxon>Fungi</taxon>
        <taxon>Dikarya</taxon>
        <taxon>Ascomycota</taxon>
        <taxon>Pezizomycotina</taxon>
        <taxon>Sordariomycetes</taxon>
        <taxon>Hypocreomycetidae</taxon>
        <taxon>Hypocreales</taxon>
        <taxon>Hypocreaceae</taxon>
        <taxon>Escovopsis</taxon>
    </lineage>
</organism>
<evidence type="ECO:0000313" key="1">
    <source>
        <dbReference type="EMBL" id="KOS22181.1"/>
    </source>
</evidence>
<sequence length="131" mass="15188">MRLNLHYMGADKSPFVPQTPAQLTAFKAEIAEMQQKQLKRKVSLLQERSKLKENPKGQPAKSKLQNCFNDMDATDEMLRVDWPSLAELKEDGDKRAAKYGRYLPLPRMNMVELRILEKEREKAYKSDGSIF</sequence>
<evidence type="ECO:0000313" key="2">
    <source>
        <dbReference type="Proteomes" id="UP000053831"/>
    </source>
</evidence>
<dbReference type="AlphaFoldDB" id="A0A0M8N8I3"/>
<dbReference type="OrthoDB" id="1703270at2759"/>
<comment type="caution">
    <text evidence="1">The sequence shown here is derived from an EMBL/GenBank/DDBJ whole genome shotgun (WGS) entry which is preliminary data.</text>
</comment>
<dbReference type="Proteomes" id="UP000053831">
    <property type="component" value="Unassembled WGS sequence"/>
</dbReference>
<name>A0A0M8N8I3_ESCWE</name>